<dbReference type="Gene3D" id="3.40.50.1820">
    <property type="entry name" value="alpha/beta hydrolase"/>
    <property type="match status" value="1"/>
</dbReference>
<reference evidence="2" key="1">
    <citation type="journal article" date="2019" name="Int. J. Syst. Evol. Microbiol.">
        <title>The Global Catalogue of Microorganisms (GCM) 10K type strain sequencing project: providing services to taxonomists for standard genome sequencing and annotation.</title>
        <authorList>
            <consortium name="The Broad Institute Genomics Platform"/>
            <consortium name="The Broad Institute Genome Sequencing Center for Infectious Disease"/>
            <person name="Wu L."/>
            <person name="Ma J."/>
        </authorList>
    </citation>
    <scope>NUCLEOTIDE SEQUENCE [LARGE SCALE GENOMIC DNA]</scope>
    <source>
        <strain evidence="2">CGMCC 4.7645</strain>
    </source>
</reference>
<gene>
    <name evidence="1" type="ORF">ACFSXZ_32640</name>
</gene>
<keyword evidence="2" id="KW-1185">Reference proteome</keyword>
<evidence type="ECO:0008006" key="3">
    <source>
        <dbReference type="Google" id="ProtNLM"/>
    </source>
</evidence>
<dbReference type="Proteomes" id="UP001597417">
    <property type="component" value="Unassembled WGS sequence"/>
</dbReference>
<name>A0ABW5G4S1_9PSEU</name>
<comment type="caution">
    <text evidence="1">The sequence shown here is derived from an EMBL/GenBank/DDBJ whole genome shotgun (WGS) entry which is preliminary data.</text>
</comment>
<dbReference type="InterPro" id="IPR029058">
    <property type="entry name" value="AB_hydrolase_fold"/>
</dbReference>
<dbReference type="RefSeq" id="WP_378269485.1">
    <property type="nucleotide sequence ID" value="NZ_JBHUKR010000021.1"/>
</dbReference>
<evidence type="ECO:0000313" key="1">
    <source>
        <dbReference type="EMBL" id="MFD2421087.1"/>
    </source>
</evidence>
<protein>
    <recommendedName>
        <fullName evidence="3">Alpha/beta hydrolase family protein</fullName>
    </recommendedName>
</protein>
<dbReference type="EMBL" id="JBHUKR010000021">
    <property type="protein sequence ID" value="MFD2421087.1"/>
    <property type="molecule type" value="Genomic_DNA"/>
</dbReference>
<organism evidence="1 2">
    <name type="scientific">Amycolatopsis pigmentata</name>
    <dbReference type="NCBI Taxonomy" id="450801"/>
    <lineage>
        <taxon>Bacteria</taxon>
        <taxon>Bacillati</taxon>
        <taxon>Actinomycetota</taxon>
        <taxon>Actinomycetes</taxon>
        <taxon>Pseudonocardiales</taxon>
        <taxon>Pseudonocardiaceae</taxon>
        <taxon>Amycolatopsis</taxon>
    </lineage>
</organism>
<proteinExistence type="predicted"/>
<accession>A0ABW5G4S1</accession>
<evidence type="ECO:0000313" key="2">
    <source>
        <dbReference type="Proteomes" id="UP001597417"/>
    </source>
</evidence>
<sequence length="155" mass="16854">MPTAVLPRNGESYFDAVGDDSGMPEILRSQATETAAGWMVSPEPFFAPEGLGVVDEADAVWLARRLTAHPLSALADKVVLSGAADRLPKTYVRCGRLPVPVLENLASSLETQPHWQVERWDCGHDVMITEPDRVVDLLRRIEAGRPTVAARPAVS</sequence>